<keyword evidence="1" id="KW-0732">Signal</keyword>
<evidence type="ECO:0000313" key="3">
    <source>
        <dbReference type="Proteomes" id="UP000550707"/>
    </source>
</evidence>
<proteinExistence type="predicted"/>
<accession>A0A7J8J8P2</accession>
<comment type="caution">
    <text evidence="2">The sequence shown here is derived from an EMBL/GenBank/DDBJ whole genome shotgun (WGS) entry which is preliminary data.</text>
</comment>
<evidence type="ECO:0000256" key="1">
    <source>
        <dbReference type="SAM" id="SignalP"/>
    </source>
</evidence>
<sequence>MFFIWLRLASFGSSPLLLPQPSSSRAEQVIERDVVESQILLQALGLCHLEQVTLGLSFFVLEVTQEFRPGLHFGTIDILGRISLSRWDVLCTVRCLAASLASTLQIPLINLPFSPSCDTKKFLRTLSLQGELHWLAGNH</sequence>
<evidence type="ECO:0000313" key="2">
    <source>
        <dbReference type="EMBL" id="KAF6492512.1"/>
    </source>
</evidence>
<dbReference type="InParanoid" id="A0A7J8J8P2"/>
<feature type="signal peptide" evidence="1">
    <location>
        <begin position="1"/>
        <end position="24"/>
    </location>
</feature>
<dbReference type="EMBL" id="JACASF010000002">
    <property type="protein sequence ID" value="KAF6492512.1"/>
    <property type="molecule type" value="Genomic_DNA"/>
</dbReference>
<keyword evidence="3" id="KW-1185">Reference proteome</keyword>
<protein>
    <submittedName>
        <fullName evidence="2">Uncharacterized protein</fullName>
    </submittedName>
</protein>
<name>A0A7J8J8P2_MOLMO</name>
<dbReference type="AlphaFoldDB" id="A0A7J8J8P2"/>
<reference evidence="2 3" key="1">
    <citation type="journal article" date="2020" name="Nature">
        <title>Six reference-quality genomes reveal evolution of bat adaptations.</title>
        <authorList>
            <person name="Jebb D."/>
            <person name="Huang Z."/>
            <person name="Pippel M."/>
            <person name="Hughes G.M."/>
            <person name="Lavrichenko K."/>
            <person name="Devanna P."/>
            <person name="Winkler S."/>
            <person name="Jermiin L.S."/>
            <person name="Skirmuntt E.C."/>
            <person name="Katzourakis A."/>
            <person name="Burkitt-Gray L."/>
            <person name="Ray D.A."/>
            <person name="Sullivan K.A.M."/>
            <person name="Roscito J.G."/>
            <person name="Kirilenko B.M."/>
            <person name="Davalos L.M."/>
            <person name="Corthals A.P."/>
            <person name="Power M.L."/>
            <person name="Jones G."/>
            <person name="Ransome R.D."/>
            <person name="Dechmann D.K.N."/>
            <person name="Locatelli A.G."/>
            <person name="Puechmaille S.J."/>
            <person name="Fedrigo O."/>
            <person name="Jarvis E.D."/>
            <person name="Hiller M."/>
            <person name="Vernes S.C."/>
            <person name="Myers E.W."/>
            <person name="Teeling E.C."/>
        </authorList>
    </citation>
    <scope>NUCLEOTIDE SEQUENCE [LARGE SCALE GENOMIC DNA]</scope>
    <source>
        <strain evidence="2">MMolMol1</strain>
        <tissue evidence="2">Muscle</tissue>
    </source>
</reference>
<dbReference type="Proteomes" id="UP000550707">
    <property type="component" value="Unassembled WGS sequence"/>
</dbReference>
<organism evidence="2 3">
    <name type="scientific">Molossus molossus</name>
    <name type="common">Pallas' mastiff bat</name>
    <name type="synonym">Vespertilio molossus</name>
    <dbReference type="NCBI Taxonomy" id="27622"/>
    <lineage>
        <taxon>Eukaryota</taxon>
        <taxon>Metazoa</taxon>
        <taxon>Chordata</taxon>
        <taxon>Craniata</taxon>
        <taxon>Vertebrata</taxon>
        <taxon>Euteleostomi</taxon>
        <taxon>Mammalia</taxon>
        <taxon>Eutheria</taxon>
        <taxon>Laurasiatheria</taxon>
        <taxon>Chiroptera</taxon>
        <taxon>Yangochiroptera</taxon>
        <taxon>Molossidae</taxon>
        <taxon>Molossus</taxon>
    </lineage>
</organism>
<feature type="chain" id="PRO_5029830278" evidence="1">
    <location>
        <begin position="25"/>
        <end position="139"/>
    </location>
</feature>
<gene>
    <name evidence="2" type="ORF">HJG59_009700</name>
</gene>